<dbReference type="KEGG" id="adl:AURDEDRAFT_177717"/>
<evidence type="ECO:0000256" key="1">
    <source>
        <dbReference type="SAM" id="MobiDB-lite"/>
    </source>
</evidence>
<organism evidence="2 3">
    <name type="scientific">Auricularia subglabra (strain TFB-10046 / SS5)</name>
    <name type="common">White-rot fungus</name>
    <name type="synonym">Auricularia delicata (strain TFB10046)</name>
    <dbReference type="NCBI Taxonomy" id="717982"/>
    <lineage>
        <taxon>Eukaryota</taxon>
        <taxon>Fungi</taxon>
        <taxon>Dikarya</taxon>
        <taxon>Basidiomycota</taxon>
        <taxon>Agaricomycotina</taxon>
        <taxon>Agaricomycetes</taxon>
        <taxon>Auriculariales</taxon>
        <taxon>Auriculariaceae</taxon>
        <taxon>Auricularia</taxon>
    </lineage>
</organism>
<sequence length="340" mass="36143">MQPLYASGCHPEAPLRRESPSSRPLNLYGAERWCPMRDTCPELREEREAGGDGTQSRQAGGEELCPSLLPQPIVTHGAQDPGRVLRTARSPDAPSHRISPPERRSSCNFPGGIPSRAQRSSAPDGLQSSSHCGRAHSRPPTRHPLHDLLGSALAVQTPRHLRSILADLSARRSSILAREAQEGGQEHGESIVRRARSASAGFTSPSSSLSTATHFDPMLNVEPGITSAIPFFASTNSTTHAGLKLNGRSPGLTCLASTSGSGFRCARAASPSPPPPGAWRLCVYCTVLSPTSLEHPSRDTPPVRVILGRACVDLRHSGAVLGDAWHGENLPAAGLRRPNP</sequence>
<name>J0WMZ1_AURST</name>
<feature type="region of interest" description="Disordered" evidence="1">
    <location>
        <begin position="1"/>
        <end position="146"/>
    </location>
</feature>
<evidence type="ECO:0000313" key="3">
    <source>
        <dbReference type="Proteomes" id="UP000006514"/>
    </source>
</evidence>
<feature type="compositionally biased region" description="Basic and acidic residues" evidence="1">
    <location>
        <begin position="39"/>
        <end position="50"/>
    </location>
</feature>
<dbReference type="EMBL" id="JH688370">
    <property type="protein sequence ID" value="EJD33200.1"/>
    <property type="molecule type" value="Genomic_DNA"/>
</dbReference>
<evidence type="ECO:0000313" key="2">
    <source>
        <dbReference type="EMBL" id="EJD33200.1"/>
    </source>
</evidence>
<feature type="compositionally biased region" description="Low complexity" evidence="1">
    <location>
        <begin position="197"/>
        <end position="213"/>
    </location>
</feature>
<feature type="region of interest" description="Disordered" evidence="1">
    <location>
        <begin position="178"/>
        <end position="213"/>
    </location>
</feature>
<proteinExistence type="predicted"/>
<feature type="compositionally biased region" description="Polar residues" evidence="1">
    <location>
        <begin position="117"/>
        <end position="131"/>
    </location>
</feature>
<dbReference type="InParanoid" id="J0WMZ1"/>
<reference evidence="3" key="1">
    <citation type="journal article" date="2012" name="Science">
        <title>The Paleozoic origin of enzymatic lignin decomposition reconstructed from 31 fungal genomes.</title>
        <authorList>
            <person name="Floudas D."/>
            <person name="Binder M."/>
            <person name="Riley R."/>
            <person name="Barry K."/>
            <person name="Blanchette R.A."/>
            <person name="Henrissat B."/>
            <person name="Martinez A.T."/>
            <person name="Otillar R."/>
            <person name="Spatafora J.W."/>
            <person name="Yadav J.S."/>
            <person name="Aerts A."/>
            <person name="Benoit I."/>
            <person name="Boyd A."/>
            <person name="Carlson A."/>
            <person name="Copeland A."/>
            <person name="Coutinho P.M."/>
            <person name="de Vries R.P."/>
            <person name="Ferreira P."/>
            <person name="Findley K."/>
            <person name="Foster B."/>
            <person name="Gaskell J."/>
            <person name="Glotzer D."/>
            <person name="Gorecki P."/>
            <person name="Heitman J."/>
            <person name="Hesse C."/>
            <person name="Hori C."/>
            <person name="Igarashi K."/>
            <person name="Jurgens J.A."/>
            <person name="Kallen N."/>
            <person name="Kersten P."/>
            <person name="Kohler A."/>
            <person name="Kuees U."/>
            <person name="Kumar T.K.A."/>
            <person name="Kuo A."/>
            <person name="LaButti K."/>
            <person name="Larrondo L.F."/>
            <person name="Lindquist E."/>
            <person name="Ling A."/>
            <person name="Lombard V."/>
            <person name="Lucas S."/>
            <person name="Lundell T."/>
            <person name="Martin R."/>
            <person name="McLaughlin D.J."/>
            <person name="Morgenstern I."/>
            <person name="Morin E."/>
            <person name="Murat C."/>
            <person name="Nagy L.G."/>
            <person name="Nolan M."/>
            <person name="Ohm R.A."/>
            <person name="Patyshakuliyeva A."/>
            <person name="Rokas A."/>
            <person name="Ruiz-Duenas F.J."/>
            <person name="Sabat G."/>
            <person name="Salamov A."/>
            <person name="Samejima M."/>
            <person name="Schmutz J."/>
            <person name="Slot J.C."/>
            <person name="St John F."/>
            <person name="Stenlid J."/>
            <person name="Sun H."/>
            <person name="Sun S."/>
            <person name="Syed K."/>
            <person name="Tsang A."/>
            <person name="Wiebenga A."/>
            <person name="Young D."/>
            <person name="Pisabarro A."/>
            <person name="Eastwood D.C."/>
            <person name="Martin F."/>
            <person name="Cullen D."/>
            <person name="Grigoriev I.V."/>
            <person name="Hibbett D.S."/>
        </authorList>
    </citation>
    <scope>NUCLEOTIDE SEQUENCE [LARGE SCALE GENOMIC DNA]</scope>
    <source>
        <strain evidence="3">TFB10046</strain>
    </source>
</reference>
<gene>
    <name evidence="2" type="ORF">AURDEDRAFT_177717</name>
</gene>
<protein>
    <submittedName>
        <fullName evidence="2">Uncharacterized protein</fullName>
    </submittedName>
</protein>
<feature type="compositionally biased region" description="Basic and acidic residues" evidence="1">
    <location>
        <begin position="179"/>
        <end position="192"/>
    </location>
</feature>
<dbReference type="AlphaFoldDB" id="J0WMZ1"/>
<dbReference type="Proteomes" id="UP000006514">
    <property type="component" value="Unassembled WGS sequence"/>
</dbReference>
<feature type="compositionally biased region" description="Basic residues" evidence="1">
    <location>
        <begin position="133"/>
        <end position="143"/>
    </location>
</feature>
<keyword evidence="3" id="KW-1185">Reference proteome</keyword>
<accession>J0WMZ1</accession>